<dbReference type="SUPFAM" id="SSF48264">
    <property type="entry name" value="Cytochrome P450"/>
    <property type="match status" value="1"/>
</dbReference>
<keyword evidence="10" id="KW-1185">Reference proteome</keyword>
<protein>
    <submittedName>
        <fullName evidence="9">Uncharacterized protein</fullName>
    </submittedName>
</protein>
<keyword evidence="6" id="KW-0472">Membrane</keyword>
<dbReference type="AlphaFoldDB" id="A0A9W8TJN0"/>
<dbReference type="Proteomes" id="UP001148614">
    <property type="component" value="Unassembled WGS sequence"/>
</dbReference>
<feature type="domain" description="D-isomer specific 2-hydroxyacid dehydrogenase NAD-binding" evidence="8">
    <location>
        <begin position="692"/>
        <end position="863"/>
    </location>
</feature>
<keyword evidence="6" id="KW-1133">Transmembrane helix</keyword>
<evidence type="ECO:0000256" key="5">
    <source>
        <dbReference type="PIRSR" id="PIRSR602401-1"/>
    </source>
</evidence>
<accession>A0A9W8TJN0</accession>
<dbReference type="Pfam" id="PF02826">
    <property type="entry name" value="2-Hacid_dh_C"/>
    <property type="match status" value="1"/>
</dbReference>
<proteinExistence type="predicted"/>
<comment type="cofactor">
    <cofactor evidence="1 5">
        <name>heme</name>
        <dbReference type="ChEBI" id="CHEBI:30413"/>
    </cofactor>
</comment>
<dbReference type="PRINTS" id="PR00463">
    <property type="entry name" value="EP450I"/>
</dbReference>
<keyword evidence="4 5" id="KW-0408">Iron</keyword>
<evidence type="ECO:0000256" key="6">
    <source>
        <dbReference type="SAM" id="Phobius"/>
    </source>
</evidence>
<feature type="domain" description="D-isomer specific 2-hydroxyacid dehydrogenase catalytic" evidence="7">
    <location>
        <begin position="582"/>
        <end position="887"/>
    </location>
</feature>
<dbReference type="InterPro" id="IPR036291">
    <property type="entry name" value="NAD(P)-bd_dom_sf"/>
</dbReference>
<comment type="caution">
    <text evidence="9">The sequence shown here is derived from an EMBL/GenBank/DDBJ whole genome shotgun (WGS) entry which is preliminary data.</text>
</comment>
<evidence type="ECO:0000256" key="1">
    <source>
        <dbReference type="ARBA" id="ARBA00001971"/>
    </source>
</evidence>
<evidence type="ECO:0000313" key="9">
    <source>
        <dbReference type="EMBL" id="KAJ3562268.1"/>
    </source>
</evidence>
<dbReference type="VEuPathDB" id="FungiDB:F4678DRAFT_465829"/>
<dbReference type="InterPro" id="IPR001128">
    <property type="entry name" value="Cyt_P450"/>
</dbReference>
<evidence type="ECO:0000256" key="3">
    <source>
        <dbReference type="ARBA" id="ARBA00022723"/>
    </source>
</evidence>
<evidence type="ECO:0000259" key="7">
    <source>
        <dbReference type="Pfam" id="PF00389"/>
    </source>
</evidence>
<evidence type="ECO:0000259" key="8">
    <source>
        <dbReference type="Pfam" id="PF02826"/>
    </source>
</evidence>
<dbReference type="GO" id="GO:0016705">
    <property type="term" value="F:oxidoreductase activity, acting on paired donors, with incorporation or reduction of molecular oxygen"/>
    <property type="evidence" value="ECO:0007669"/>
    <property type="project" value="InterPro"/>
</dbReference>
<dbReference type="InterPro" id="IPR050121">
    <property type="entry name" value="Cytochrome_P450_monoxygenase"/>
</dbReference>
<dbReference type="PANTHER" id="PTHR24305">
    <property type="entry name" value="CYTOCHROME P450"/>
    <property type="match status" value="1"/>
</dbReference>
<organism evidence="9 10">
    <name type="scientific">Xylaria arbuscula</name>
    <dbReference type="NCBI Taxonomy" id="114810"/>
    <lineage>
        <taxon>Eukaryota</taxon>
        <taxon>Fungi</taxon>
        <taxon>Dikarya</taxon>
        <taxon>Ascomycota</taxon>
        <taxon>Pezizomycotina</taxon>
        <taxon>Sordariomycetes</taxon>
        <taxon>Xylariomycetidae</taxon>
        <taxon>Xylariales</taxon>
        <taxon>Xylariaceae</taxon>
        <taxon>Xylaria</taxon>
    </lineage>
</organism>
<feature type="transmembrane region" description="Helical" evidence="6">
    <location>
        <begin position="6"/>
        <end position="25"/>
    </location>
</feature>
<dbReference type="GO" id="GO:0005506">
    <property type="term" value="F:iron ion binding"/>
    <property type="evidence" value="ECO:0007669"/>
    <property type="project" value="InterPro"/>
</dbReference>
<dbReference type="Gene3D" id="3.40.50.720">
    <property type="entry name" value="NAD(P)-binding Rossmann-like Domain"/>
    <property type="match status" value="2"/>
</dbReference>
<reference evidence="9" key="1">
    <citation type="submission" date="2022-07" db="EMBL/GenBank/DDBJ databases">
        <title>Genome Sequence of Xylaria arbuscula.</title>
        <authorList>
            <person name="Buettner E."/>
        </authorList>
    </citation>
    <scope>NUCLEOTIDE SEQUENCE</scope>
    <source>
        <strain evidence="9">VT107</strain>
    </source>
</reference>
<dbReference type="PANTHER" id="PTHR24305:SF231">
    <property type="entry name" value="P450, PUTATIVE (EUROFUNG)-RELATED"/>
    <property type="match status" value="1"/>
</dbReference>
<name>A0A9W8TJN0_9PEZI</name>
<dbReference type="GO" id="GO:0051287">
    <property type="term" value="F:NAD binding"/>
    <property type="evidence" value="ECO:0007669"/>
    <property type="project" value="InterPro"/>
</dbReference>
<dbReference type="PROSITE" id="PS00086">
    <property type="entry name" value="CYTOCHROME_P450"/>
    <property type="match status" value="1"/>
</dbReference>
<evidence type="ECO:0000256" key="2">
    <source>
        <dbReference type="ARBA" id="ARBA00022617"/>
    </source>
</evidence>
<dbReference type="SUPFAM" id="SSF51735">
    <property type="entry name" value="NAD(P)-binding Rossmann-fold domains"/>
    <property type="match status" value="1"/>
</dbReference>
<keyword evidence="2 5" id="KW-0349">Heme</keyword>
<dbReference type="GO" id="GO:0016616">
    <property type="term" value="F:oxidoreductase activity, acting on the CH-OH group of donors, NAD or NADP as acceptor"/>
    <property type="evidence" value="ECO:0007669"/>
    <property type="project" value="InterPro"/>
</dbReference>
<dbReference type="GO" id="GO:0020037">
    <property type="term" value="F:heme binding"/>
    <property type="evidence" value="ECO:0007669"/>
    <property type="project" value="InterPro"/>
</dbReference>
<dbReference type="SUPFAM" id="SSF52283">
    <property type="entry name" value="Formate/glycerate dehydrogenase catalytic domain-like"/>
    <property type="match status" value="1"/>
</dbReference>
<sequence>MSLIQLSIGIFFIYAISLCVYRLYLSPLSAIPGPKIAALTYWYEFYFDGWLGGKYIFKIKEFHEKYGPIVRINPHHVHINDVEFYDTIYAPGGTKHPRNKIRWMAMDLDNMFDTFDAALHRKRRAAVASPFSKQSVRALEPAISDIIDQIIGRLEDVAGTGSVLGIHSIWNSLTQEVIGQYCFGASKMSDLREGGDDAQFMQPDHVVENVHSWGRMFPWIFDIIAKIPMNILGLLDARLLGAEKFNKEIGDQIMKVLETDQPHVGNKNVFHEMRDSKHLPPEDKRFSYYQSEAGSFVGAGTETTASALTTLTYFVLENPEVLRKLREELRTVMPRGQKELPPTSTLESLPYLTGVIQEGIRLSFSVPSRLPRTAPTEELVYNGYKLPPGTVLSESSYLLHIDEKVFPEPFEFKPERWINDTDHTVRRQFVAFSRGARGCIGINLAYAELYAVVAAVFSRLELKLFETSRYDVQFASEGFIAYRPKDSKGLAGVKYLTFRPGWDIKGYIANYSKATRVKLLGNYFPTYTTFELGDHVLPQAIEEPLQLPQQQPSSTHEVIVVLEGVHLSIDGNIDTGSRSHELISYHRISKPDEVRDRIQCASIVIATQTFITSESLGEAPYLKCIITPTAGINHIDVEECRRRGVKVAKCTGSTSLAVPDHALSLYFAARRKTVLLHNDIRTIDEEKRNSWKRQHNISTKLQTANGHPPCSIDEEVIGIIGYGCIGKRLSVLCQGLGMEVMVSERKGVAPSDRVGNGSVIRHHFRDVIERATVLFICCTSNVETKHMIDAEELNTMRPEAVIVNVSRGNILNTDAAVKALRKGLISGVAVDVFDNEPASSVEDSAFLAEDTKDLNITFSPHVGYFSSKTIITMKTMVKTHIKNFVAGDFDDFIV</sequence>
<dbReference type="VEuPathDB" id="FungiDB:F4678DRAFT_481096"/>
<dbReference type="Gene3D" id="1.10.630.10">
    <property type="entry name" value="Cytochrome P450"/>
    <property type="match status" value="1"/>
</dbReference>
<evidence type="ECO:0000256" key="4">
    <source>
        <dbReference type="ARBA" id="ARBA00023004"/>
    </source>
</evidence>
<feature type="binding site" description="axial binding residue" evidence="5">
    <location>
        <position position="439"/>
    </location>
    <ligand>
        <name>heme</name>
        <dbReference type="ChEBI" id="CHEBI:30413"/>
    </ligand>
    <ligandPart>
        <name>Fe</name>
        <dbReference type="ChEBI" id="CHEBI:18248"/>
    </ligandPart>
</feature>
<dbReference type="InterPro" id="IPR002401">
    <property type="entry name" value="Cyt_P450_E_grp-I"/>
</dbReference>
<evidence type="ECO:0000313" key="10">
    <source>
        <dbReference type="Proteomes" id="UP001148614"/>
    </source>
</evidence>
<gene>
    <name evidence="9" type="ORF">NPX13_g8629</name>
</gene>
<dbReference type="InterPro" id="IPR036396">
    <property type="entry name" value="Cyt_P450_sf"/>
</dbReference>
<dbReference type="Pfam" id="PF00067">
    <property type="entry name" value="p450"/>
    <property type="match status" value="1"/>
</dbReference>
<dbReference type="GO" id="GO:0004497">
    <property type="term" value="F:monooxygenase activity"/>
    <property type="evidence" value="ECO:0007669"/>
    <property type="project" value="InterPro"/>
</dbReference>
<dbReference type="Pfam" id="PF00389">
    <property type="entry name" value="2-Hacid_dh"/>
    <property type="match status" value="1"/>
</dbReference>
<dbReference type="InterPro" id="IPR017972">
    <property type="entry name" value="Cyt_P450_CS"/>
</dbReference>
<dbReference type="InterPro" id="IPR006139">
    <property type="entry name" value="D-isomer_2_OHA_DH_cat_dom"/>
</dbReference>
<keyword evidence="3 5" id="KW-0479">Metal-binding</keyword>
<dbReference type="EMBL" id="JANPWZ010001929">
    <property type="protein sequence ID" value="KAJ3562268.1"/>
    <property type="molecule type" value="Genomic_DNA"/>
</dbReference>
<dbReference type="InterPro" id="IPR006140">
    <property type="entry name" value="D-isomer_DH_NAD-bd"/>
</dbReference>
<keyword evidence="6" id="KW-0812">Transmembrane</keyword>
<dbReference type="CDD" id="cd11062">
    <property type="entry name" value="CYP58-like"/>
    <property type="match status" value="1"/>
</dbReference>